<evidence type="ECO:0000256" key="7">
    <source>
        <dbReference type="ARBA" id="ARBA00022801"/>
    </source>
</evidence>
<keyword evidence="4" id="KW-0479">Metal-binding</keyword>
<feature type="transmembrane region" description="Helical" evidence="9">
    <location>
        <begin position="357"/>
        <end position="376"/>
    </location>
</feature>
<evidence type="ECO:0000256" key="8">
    <source>
        <dbReference type="RuleBase" id="RU362119"/>
    </source>
</evidence>
<organism evidence="11 12">
    <name type="scientific">Drosophila hydei</name>
    <name type="common">Fruit fly</name>
    <dbReference type="NCBI Taxonomy" id="7224"/>
    <lineage>
        <taxon>Eukaryota</taxon>
        <taxon>Metazoa</taxon>
        <taxon>Ecdysozoa</taxon>
        <taxon>Arthropoda</taxon>
        <taxon>Hexapoda</taxon>
        <taxon>Insecta</taxon>
        <taxon>Pterygota</taxon>
        <taxon>Neoptera</taxon>
        <taxon>Endopterygota</taxon>
        <taxon>Diptera</taxon>
        <taxon>Brachycera</taxon>
        <taxon>Muscomorpha</taxon>
        <taxon>Ephydroidea</taxon>
        <taxon>Drosophilidae</taxon>
        <taxon>Drosophila</taxon>
    </lineage>
</organism>
<dbReference type="InterPro" id="IPR004843">
    <property type="entry name" value="Calcineurin-like_PHP"/>
</dbReference>
<dbReference type="AlphaFoldDB" id="A0A6J1M2V5"/>
<dbReference type="GeneID" id="111600588"/>
<dbReference type="InterPro" id="IPR029052">
    <property type="entry name" value="Metallo-depent_PP-like"/>
</dbReference>
<dbReference type="OrthoDB" id="7722975at2759"/>
<name>A0A6J1M2V5_DROHY</name>
<dbReference type="Proteomes" id="UP000504633">
    <property type="component" value="Unplaced"/>
</dbReference>
<keyword evidence="5 8" id="KW-0732">Signal</keyword>
<evidence type="ECO:0000256" key="5">
    <source>
        <dbReference type="ARBA" id="ARBA00022729"/>
    </source>
</evidence>
<protein>
    <recommendedName>
        <fullName evidence="3">5'-nucleotidase</fullName>
        <ecNumber evidence="3">3.1.3.5</ecNumber>
    </recommendedName>
</protein>
<dbReference type="EC" id="3.1.3.5" evidence="3"/>
<dbReference type="FunFam" id="3.60.21.10:FF:000020">
    <property type="entry name" value="NT5E isoform 4"/>
    <property type="match status" value="1"/>
</dbReference>
<dbReference type="PANTHER" id="PTHR11575">
    <property type="entry name" value="5'-NUCLEOTIDASE-RELATED"/>
    <property type="match status" value="1"/>
</dbReference>
<evidence type="ECO:0000313" key="11">
    <source>
        <dbReference type="Proteomes" id="UP000504633"/>
    </source>
</evidence>
<keyword evidence="7 8" id="KW-0378">Hydrolase</keyword>
<dbReference type="InterPro" id="IPR006179">
    <property type="entry name" value="5_nucleotidase/apyrase"/>
</dbReference>
<dbReference type="Pfam" id="PF00149">
    <property type="entry name" value="Metallophos"/>
    <property type="match status" value="1"/>
</dbReference>
<proteinExistence type="inferred from homology"/>
<feature type="signal peptide" evidence="8">
    <location>
        <begin position="1"/>
        <end position="22"/>
    </location>
</feature>
<dbReference type="GO" id="GO:0008253">
    <property type="term" value="F:5'-nucleotidase activity"/>
    <property type="evidence" value="ECO:0007669"/>
    <property type="project" value="UniProtKB-EC"/>
</dbReference>
<dbReference type="PANTHER" id="PTHR11575:SF24">
    <property type="entry name" value="5'-NUCLEOTIDASE"/>
    <property type="match status" value="1"/>
</dbReference>
<evidence type="ECO:0000256" key="1">
    <source>
        <dbReference type="ARBA" id="ARBA00000815"/>
    </source>
</evidence>
<dbReference type="GO" id="GO:0005886">
    <property type="term" value="C:plasma membrane"/>
    <property type="evidence" value="ECO:0007669"/>
    <property type="project" value="TreeGrafter"/>
</dbReference>
<comment type="similarity">
    <text evidence="2 8">Belongs to the 5'-nucleotidase family.</text>
</comment>
<dbReference type="GO" id="GO:0046872">
    <property type="term" value="F:metal ion binding"/>
    <property type="evidence" value="ECO:0007669"/>
    <property type="project" value="UniProtKB-KW"/>
</dbReference>
<comment type="catalytic activity">
    <reaction evidence="1">
        <text>a ribonucleoside 5'-phosphate + H2O = a ribonucleoside + phosphate</text>
        <dbReference type="Rhea" id="RHEA:12484"/>
        <dbReference type="ChEBI" id="CHEBI:15377"/>
        <dbReference type="ChEBI" id="CHEBI:18254"/>
        <dbReference type="ChEBI" id="CHEBI:43474"/>
        <dbReference type="ChEBI" id="CHEBI:58043"/>
        <dbReference type="EC" id="3.1.3.5"/>
    </reaction>
</comment>
<dbReference type="GO" id="GO:0000166">
    <property type="term" value="F:nucleotide binding"/>
    <property type="evidence" value="ECO:0007669"/>
    <property type="project" value="UniProtKB-KW"/>
</dbReference>
<dbReference type="GO" id="GO:0006196">
    <property type="term" value="P:AMP catabolic process"/>
    <property type="evidence" value="ECO:0007669"/>
    <property type="project" value="TreeGrafter"/>
</dbReference>
<keyword evidence="6 8" id="KW-0547">Nucleotide-binding</keyword>
<evidence type="ECO:0000256" key="6">
    <source>
        <dbReference type="ARBA" id="ARBA00022741"/>
    </source>
</evidence>
<dbReference type="Gene3D" id="3.60.21.10">
    <property type="match status" value="1"/>
</dbReference>
<keyword evidence="9" id="KW-0472">Membrane</keyword>
<sequence length="381" mass="42304">MNCLAVPCIVILSTLLSTHVHCFSFTLLHNNDMHARYDPVTNSCGKCPQGDDERGLCFGGFARIATVVTTARAKGSTIYLNAGDTFSGTNWHRVFGGDLAAELLNLLKPDAVSIGNHELDEDLPGFIPYLKRANFPIVCCNLNLRMTPELNNFRSLVRSTIIRKFKQNIGIIGYITPNTKYYVPYNSIGYFAEIPSINIEARKLRSQGVNIIIALGHSGFEMDKIIALRCTDVDVVIGGHSHTFLYTGSPPDIEKPEGNYPTIVTKPNGHQVPVLQAYAFTKYMGVINLVFDDYGNLINFSGKPILLDKSIPQQADIMGILASKRSRVDSMDMKEAEDRKSATRTEMIPRNSTDYDYIANIIHVAVFLLLIILLVCNDRHA</sequence>
<evidence type="ECO:0000259" key="10">
    <source>
        <dbReference type="Pfam" id="PF00149"/>
    </source>
</evidence>
<gene>
    <name evidence="12" type="primary">LOC111600588</name>
</gene>
<accession>A0A6J1M2V5</accession>
<evidence type="ECO:0000256" key="3">
    <source>
        <dbReference type="ARBA" id="ARBA00012643"/>
    </source>
</evidence>
<dbReference type="PRINTS" id="PR01607">
    <property type="entry name" value="APYRASEFAMLY"/>
</dbReference>
<dbReference type="CDD" id="cd07409">
    <property type="entry name" value="MPP_CD73_N"/>
    <property type="match status" value="1"/>
</dbReference>
<evidence type="ECO:0000256" key="9">
    <source>
        <dbReference type="SAM" id="Phobius"/>
    </source>
</evidence>
<dbReference type="OMA" id="EFKLMSM"/>
<keyword evidence="9" id="KW-1133">Transmembrane helix</keyword>
<dbReference type="SUPFAM" id="SSF56300">
    <property type="entry name" value="Metallo-dependent phosphatases"/>
    <property type="match status" value="1"/>
</dbReference>
<keyword evidence="9" id="KW-0812">Transmembrane</keyword>
<feature type="domain" description="Calcineurin-like phosphoesterase" evidence="10">
    <location>
        <begin position="26"/>
        <end position="243"/>
    </location>
</feature>
<evidence type="ECO:0000313" key="12">
    <source>
        <dbReference type="RefSeq" id="XP_023172547.1"/>
    </source>
</evidence>
<keyword evidence="11" id="KW-1185">Reference proteome</keyword>
<reference evidence="12" key="1">
    <citation type="submission" date="2025-08" db="UniProtKB">
        <authorList>
            <consortium name="RefSeq"/>
        </authorList>
    </citation>
    <scope>IDENTIFICATION</scope>
    <source>
        <strain evidence="12">15085-1641.00</strain>
        <tissue evidence="12">Whole body</tissue>
    </source>
</reference>
<dbReference type="RefSeq" id="XP_023172547.1">
    <property type="nucleotide sequence ID" value="XM_023316779.2"/>
</dbReference>
<evidence type="ECO:0000256" key="2">
    <source>
        <dbReference type="ARBA" id="ARBA00006654"/>
    </source>
</evidence>
<evidence type="ECO:0000256" key="4">
    <source>
        <dbReference type="ARBA" id="ARBA00022723"/>
    </source>
</evidence>
<dbReference type="KEGG" id="dhe:111600588"/>
<feature type="chain" id="PRO_5027163400" description="5'-nucleotidase" evidence="8">
    <location>
        <begin position="23"/>
        <end position="381"/>
    </location>
</feature>